<feature type="coiled-coil region" evidence="8">
    <location>
        <begin position="336"/>
        <end position="363"/>
    </location>
</feature>
<dbReference type="Gene3D" id="1.20.1600.10">
    <property type="entry name" value="Outer membrane efflux proteins (OEP)"/>
    <property type="match status" value="1"/>
</dbReference>
<dbReference type="InterPro" id="IPR003423">
    <property type="entry name" value="OMP_efflux"/>
</dbReference>
<proteinExistence type="inferred from homology"/>
<gene>
    <name evidence="9" type="ORF">HUW48_08125</name>
</gene>
<comment type="subcellular location">
    <subcellularLocation>
        <location evidence="1">Cell outer membrane</location>
    </subcellularLocation>
</comment>
<dbReference type="GO" id="GO:0015288">
    <property type="term" value="F:porin activity"/>
    <property type="evidence" value="ECO:0007669"/>
    <property type="project" value="TreeGrafter"/>
</dbReference>
<evidence type="ECO:0000256" key="6">
    <source>
        <dbReference type="ARBA" id="ARBA00023136"/>
    </source>
</evidence>
<evidence type="ECO:0000256" key="1">
    <source>
        <dbReference type="ARBA" id="ARBA00004442"/>
    </source>
</evidence>
<dbReference type="EMBL" id="CP055153">
    <property type="protein sequence ID" value="QMU28013.1"/>
    <property type="molecule type" value="Genomic_DNA"/>
</dbReference>
<dbReference type="PANTHER" id="PTHR30026">
    <property type="entry name" value="OUTER MEMBRANE PROTEIN TOLC"/>
    <property type="match status" value="1"/>
</dbReference>
<dbReference type="RefSeq" id="WP_182415203.1">
    <property type="nucleotide sequence ID" value="NZ_CP055153.1"/>
</dbReference>
<organism evidence="9 10">
    <name type="scientific">Adhaeribacter radiodurans</name>
    <dbReference type="NCBI Taxonomy" id="2745197"/>
    <lineage>
        <taxon>Bacteria</taxon>
        <taxon>Pseudomonadati</taxon>
        <taxon>Bacteroidota</taxon>
        <taxon>Cytophagia</taxon>
        <taxon>Cytophagales</taxon>
        <taxon>Hymenobacteraceae</taxon>
        <taxon>Adhaeribacter</taxon>
    </lineage>
</organism>
<evidence type="ECO:0000256" key="3">
    <source>
        <dbReference type="ARBA" id="ARBA00022448"/>
    </source>
</evidence>
<dbReference type="SUPFAM" id="SSF56954">
    <property type="entry name" value="Outer membrane efflux proteins (OEP)"/>
    <property type="match status" value="1"/>
</dbReference>
<keyword evidence="3" id="KW-0813">Transport</keyword>
<name>A0A7L7L5G3_9BACT</name>
<dbReference type="GO" id="GO:1990281">
    <property type="term" value="C:efflux pump complex"/>
    <property type="evidence" value="ECO:0007669"/>
    <property type="project" value="TreeGrafter"/>
</dbReference>
<evidence type="ECO:0000256" key="8">
    <source>
        <dbReference type="SAM" id="Coils"/>
    </source>
</evidence>
<dbReference type="GO" id="GO:0009279">
    <property type="term" value="C:cell outer membrane"/>
    <property type="evidence" value="ECO:0007669"/>
    <property type="project" value="UniProtKB-SubCell"/>
</dbReference>
<dbReference type="Proteomes" id="UP000514509">
    <property type="component" value="Chromosome"/>
</dbReference>
<comment type="similarity">
    <text evidence="2">Belongs to the outer membrane factor (OMF) (TC 1.B.17) family.</text>
</comment>
<reference evidence="9 10" key="1">
    <citation type="submission" date="2020-08" db="EMBL/GenBank/DDBJ databases">
        <title>Adhaeribacter dokdonensis sp. nov., isolated from the rhizosphere of Elymus tsukushiensis, a plant native to the Dokdo Islands, Republic of Korea.</title>
        <authorList>
            <person name="Ghim S.Y."/>
        </authorList>
    </citation>
    <scope>NUCLEOTIDE SEQUENCE [LARGE SCALE GENOMIC DNA]</scope>
    <source>
        <strain evidence="9 10">KUDC8001</strain>
    </source>
</reference>
<dbReference type="GO" id="GO:0015562">
    <property type="term" value="F:efflux transmembrane transporter activity"/>
    <property type="evidence" value="ECO:0007669"/>
    <property type="project" value="InterPro"/>
</dbReference>
<keyword evidence="7" id="KW-0998">Cell outer membrane</keyword>
<evidence type="ECO:0000256" key="2">
    <source>
        <dbReference type="ARBA" id="ARBA00007613"/>
    </source>
</evidence>
<dbReference type="InterPro" id="IPR051906">
    <property type="entry name" value="TolC-like"/>
</dbReference>
<keyword evidence="4" id="KW-1134">Transmembrane beta strand</keyword>
<keyword evidence="8" id="KW-0175">Coiled coil</keyword>
<dbReference type="Pfam" id="PF02321">
    <property type="entry name" value="OEP"/>
    <property type="match status" value="1"/>
</dbReference>
<evidence type="ECO:0000313" key="9">
    <source>
        <dbReference type="EMBL" id="QMU28013.1"/>
    </source>
</evidence>
<evidence type="ECO:0000256" key="5">
    <source>
        <dbReference type="ARBA" id="ARBA00022692"/>
    </source>
</evidence>
<dbReference type="AlphaFoldDB" id="A0A7L7L5G3"/>
<evidence type="ECO:0000256" key="4">
    <source>
        <dbReference type="ARBA" id="ARBA00022452"/>
    </source>
</evidence>
<accession>A0A7L7L5G3</accession>
<keyword evidence="5" id="KW-0812">Transmembrane</keyword>
<dbReference type="PANTHER" id="PTHR30026:SF20">
    <property type="entry name" value="OUTER MEMBRANE PROTEIN TOLC"/>
    <property type="match status" value="1"/>
</dbReference>
<keyword evidence="6" id="KW-0472">Membrane</keyword>
<evidence type="ECO:0000256" key="7">
    <source>
        <dbReference type="ARBA" id="ARBA00023237"/>
    </source>
</evidence>
<dbReference type="KEGG" id="add:HUW48_08125"/>
<protein>
    <submittedName>
        <fullName evidence="9">TolC family protein</fullName>
    </submittedName>
</protein>
<sequence>MKLTNWLNILVILLFTSITYVRAQTITLELIQQKAREHYPLTKQKNLIQESNALLQQNINRNYLPQLIFTGQASYQSEVTSINSPIPGLDIEAPTKDQYRILADVSQSLYDGGLRRTRLLVQQLNSETESQRLEVELYKLREQVNQLYFAIILLEEQTKQAALFQKDLTIGIKRTQAQVANGVTFKSNLNVLQAEHLKAGQRIVELQNTRSGFLQALSLLTGESLDQNTKLNKPVPIISSTPEIRRPELSLYNKQMQIWEAQKKLIDVALRPGISFFGQGGYGRPGLNLLKNEFDYFYLTGLRFTWRLNGWYTSRNEKKILDINKNTASLQQEVFLLNVNLQLTRERAEIQKLEELVRSDQEIIALRESVKKAAQAQLENAVITANDFLREVNAEDQARQALIIHQVQLLQSQLNYQTISGN</sequence>
<keyword evidence="10" id="KW-1185">Reference proteome</keyword>
<evidence type="ECO:0000313" key="10">
    <source>
        <dbReference type="Proteomes" id="UP000514509"/>
    </source>
</evidence>